<evidence type="ECO:0000256" key="2">
    <source>
        <dbReference type="ARBA" id="ARBA00023276"/>
    </source>
</evidence>
<keyword evidence="5" id="KW-1185">Reference proteome</keyword>
<comment type="caution">
    <text evidence="4">The sequence shown here is derived from an EMBL/GenBank/DDBJ whole genome shotgun (WGS) entry which is preliminary data.</text>
</comment>
<dbReference type="RefSeq" id="WP_343982176.1">
    <property type="nucleotide sequence ID" value="NZ_BAAAHK010000021.1"/>
</dbReference>
<keyword evidence="2" id="KW-0604">Photosystem II</keyword>
<dbReference type="Pfam" id="PF13460">
    <property type="entry name" value="NAD_binding_10"/>
    <property type="match status" value="1"/>
</dbReference>
<gene>
    <name evidence="4" type="ORF">GCM10009554_75820</name>
</gene>
<reference evidence="5" key="1">
    <citation type="journal article" date="2019" name="Int. J. Syst. Evol. Microbiol.">
        <title>The Global Catalogue of Microorganisms (GCM) 10K type strain sequencing project: providing services to taxonomists for standard genome sequencing and annotation.</title>
        <authorList>
            <consortium name="The Broad Institute Genomics Platform"/>
            <consortium name="The Broad Institute Genome Sequencing Center for Infectious Disease"/>
            <person name="Wu L."/>
            <person name="Ma J."/>
        </authorList>
    </citation>
    <scope>NUCLEOTIDE SEQUENCE [LARGE SCALE GENOMIC DNA]</scope>
    <source>
        <strain evidence="5">JCM 10977</strain>
    </source>
</reference>
<evidence type="ECO:0000256" key="1">
    <source>
        <dbReference type="ARBA" id="ARBA00022531"/>
    </source>
</evidence>
<name>A0ABP4C6W3_9ACTN</name>
<dbReference type="SUPFAM" id="SSF51735">
    <property type="entry name" value="NAD(P)-binding Rossmann-fold domains"/>
    <property type="match status" value="1"/>
</dbReference>
<keyword evidence="1" id="KW-0602">Photosynthesis</keyword>
<dbReference type="InterPro" id="IPR044256">
    <property type="entry name" value="HCF244-like"/>
</dbReference>
<evidence type="ECO:0000313" key="5">
    <source>
        <dbReference type="Proteomes" id="UP001500542"/>
    </source>
</evidence>
<dbReference type="Proteomes" id="UP001500542">
    <property type="component" value="Unassembled WGS sequence"/>
</dbReference>
<dbReference type="PANTHER" id="PTHR47128:SF2">
    <property type="entry name" value="PROTEIN HIGH CHLOROPHYLL FLUORESCENCE PHENOTYPE 244, CHLOROPLASTIC"/>
    <property type="match status" value="1"/>
</dbReference>
<dbReference type="PANTHER" id="PTHR47128">
    <property type="match status" value="1"/>
</dbReference>
<dbReference type="InterPro" id="IPR036291">
    <property type="entry name" value="NAD(P)-bd_dom_sf"/>
</dbReference>
<protein>
    <submittedName>
        <fullName evidence="4">NAD(P)H-binding protein</fullName>
    </submittedName>
</protein>
<evidence type="ECO:0000259" key="3">
    <source>
        <dbReference type="Pfam" id="PF13460"/>
    </source>
</evidence>
<dbReference type="EMBL" id="BAAAHK010000021">
    <property type="protein sequence ID" value="GAA0960565.1"/>
    <property type="molecule type" value="Genomic_DNA"/>
</dbReference>
<dbReference type="InterPro" id="IPR016040">
    <property type="entry name" value="NAD(P)-bd_dom"/>
</dbReference>
<sequence>MTATVLVTGGTGTLGRLTTPLLRDAGFKVRVLSRSSHEPADGIEYAVGNLTTGEGIDAAVAGVDTIVHLAGDAKGDDEKARTLVKAVKAAGGKPHIVYISVVGADQESFAYFAFKRGAEQVIAESGLPWTTVRATQFNDLMLTLAKTLTKLPVVPVPTGFRVQPIDARDVAARLVELAQGEPAGLVPDIAGPTIYTLKEIIGSYLTATHRRRPLLPIHFPGKAPRAFRAGVNLAPANATGTHTWESFLTDRVG</sequence>
<dbReference type="Gene3D" id="3.40.50.720">
    <property type="entry name" value="NAD(P)-binding Rossmann-like Domain"/>
    <property type="match status" value="1"/>
</dbReference>
<proteinExistence type="predicted"/>
<evidence type="ECO:0000313" key="4">
    <source>
        <dbReference type="EMBL" id="GAA0960565.1"/>
    </source>
</evidence>
<organism evidence="4 5">
    <name type="scientific">Kribbella koreensis</name>
    <dbReference type="NCBI Taxonomy" id="57909"/>
    <lineage>
        <taxon>Bacteria</taxon>
        <taxon>Bacillati</taxon>
        <taxon>Actinomycetota</taxon>
        <taxon>Actinomycetes</taxon>
        <taxon>Propionibacteriales</taxon>
        <taxon>Kribbellaceae</taxon>
        <taxon>Kribbella</taxon>
    </lineage>
</organism>
<feature type="domain" description="NAD(P)-binding" evidence="3">
    <location>
        <begin position="9"/>
        <end position="178"/>
    </location>
</feature>
<accession>A0ABP4C6W3</accession>